<dbReference type="Pfam" id="PF06475">
    <property type="entry name" value="Glycolipid_bind"/>
    <property type="match status" value="1"/>
</dbReference>
<name>A0ABS0HQD6_9HYPH</name>
<evidence type="ECO:0000313" key="2">
    <source>
        <dbReference type="Proteomes" id="UP000611708"/>
    </source>
</evidence>
<keyword evidence="2" id="KW-1185">Reference proteome</keyword>
<dbReference type="RefSeq" id="WP_196263044.1">
    <property type="nucleotide sequence ID" value="NZ_JADQDN010000002.1"/>
</dbReference>
<protein>
    <submittedName>
        <fullName evidence="1">Glycolipid-binding domain-containing protein</fullName>
    </submittedName>
</protein>
<organism evidence="1 2">
    <name type="scientific">Microvirga terrestris</name>
    <dbReference type="NCBI Taxonomy" id="2791024"/>
    <lineage>
        <taxon>Bacteria</taxon>
        <taxon>Pseudomonadati</taxon>
        <taxon>Pseudomonadota</taxon>
        <taxon>Alphaproteobacteria</taxon>
        <taxon>Hyphomicrobiales</taxon>
        <taxon>Methylobacteriaceae</taxon>
        <taxon>Microvirga</taxon>
    </lineage>
</organism>
<gene>
    <name evidence="1" type="ORF">I2H36_06490</name>
</gene>
<dbReference type="InterPro" id="IPR009467">
    <property type="entry name" value="Glycolipid-bd_prot_put"/>
</dbReference>
<comment type="caution">
    <text evidence="1">The sequence shown here is derived from an EMBL/GenBank/DDBJ whole genome shotgun (WGS) entry which is preliminary data.</text>
</comment>
<evidence type="ECO:0000313" key="1">
    <source>
        <dbReference type="EMBL" id="MBF9195678.1"/>
    </source>
</evidence>
<accession>A0ABS0HQD6</accession>
<dbReference type="EMBL" id="JADQDN010000002">
    <property type="protein sequence ID" value="MBF9195678.1"/>
    <property type="molecule type" value="Genomic_DNA"/>
</dbReference>
<reference evidence="1 2" key="1">
    <citation type="submission" date="2020-11" db="EMBL/GenBank/DDBJ databases">
        <authorList>
            <person name="Kim M.K."/>
        </authorList>
    </citation>
    <scope>NUCLEOTIDE SEQUENCE [LARGE SCALE GENOMIC DNA]</scope>
    <source>
        <strain evidence="1 2">BT290</strain>
    </source>
</reference>
<dbReference type="SUPFAM" id="SSF159275">
    <property type="entry name" value="PA1994-like"/>
    <property type="match status" value="1"/>
</dbReference>
<sequence>MSIPTLIFRTIRWSAWEGCEAGLEHVDVRPADGGLDISGVVIAREGDDRFGLSYRLKLDALWHTKRVQLRTTSGHVVHLESDGRGHWQENGKDRPDLQGCIDVDIQATPITNTLPIRRLDLETGESMEIRLGYITVPDLTVFASSQRYTALEAGSLYRFDGLEDGFTADLPVDEDGFVLDYPGLFKRLD</sequence>
<proteinExistence type="predicted"/>
<dbReference type="Proteomes" id="UP000611708">
    <property type="component" value="Unassembled WGS sequence"/>
</dbReference>